<keyword evidence="3" id="KW-1185">Reference proteome</keyword>
<dbReference type="EMBL" id="CP120983">
    <property type="protein sequence ID" value="WLQ67277.1"/>
    <property type="molecule type" value="Genomic_DNA"/>
</dbReference>
<sequence length="68" mass="7094">MTDEPRWHRSSYSSNGGNCIEVAPDLARPHGVVPVRDSKNPGGAVLNLPVASFASFVDGVRAGAFGKA</sequence>
<gene>
    <name evidence="2" type="ORF">P8A20_28490</name>
</gene>
<reference evidence="2 3" key="1">
    <citation type="submission" date="2023-03" db="EMBL/GenBank/DDBJ databases">
        <title>Isolation and description of six Streptomyces strains from soil environments, able to metabolize different microbial glucans.</title>
        <authorList>
            <person name="Widen T."/>
            <person name="Larsbrink J."/>
        </authorList>
    </citation>
    <scope>NUCLEOTIDE SEQUENCE [LARGE SCALE GENOMIC DNA]</scope>
    <source>
        <strain evidence="2 3">Alt3</strain>
    </source>
</reference>
<proteinExistence type="predicted"/>
<evidence type="ECO:0000259" key="1">
    <source>
        <dbReference type="Pfam" id="PF04149"/>
    </source>
</evidence>
<name>A0ABY9JHT1_9ACTN</name>
<evidence type="ECO:0000313" key="3">
    <source>
        <dbReference type="Proteomes" id="UP001224433"/>
    </source>
</evidence>
<evidence type="ECO:0000313" key="2">
    <source>
        <dbReference type="EMBL" id="WLQ67277.1"/>
    </source>
</evidence>
<feature type="domain" description="DUF397" evidence="1">
    <location>
        <begin position="6"/>
        <end position="61"/>
    </location>
</feature>
<dbReference type="InterPro" id="IPR007278">
    <property type="entry name" value="DUF397"/>
</dbReference>
<accession>A0ABY9JHT1</accession>
<organism evidence="2 3">
    <name type="scientific">Streptomyces glycanivorans</name>
    <dbReference type="NCBI Taxonomy" id="3033808"/>
    <lineage>
        <taxon>Bacteria</taxon>
        <taxon>Bacillati</taxon>
        <taxon>Actinomycetota</taxon>
        <taxon>Actinomycetes</taxon>
        <taxon>Kitasatosporales</taxon>
        <taxon>Streptomycetaceae</taxon>
        <taxon>Streptomyces</taxon>
    </lineage>
</organism>
<dbReference type="RefSeq" id="WP_306104482.1">
    <property type="nucleotide sequence ID" value="NZ_CP120983.1"/>
</dbReference>
<protein>
    <submittedName>
        <fullName evidence="2">DUF397 domain-containing protein</fullName>
    </submittedName>
</protein>
<dbReference type="Proteomes" id="UP001224433">
    <property type="component" value="Chromosome"/>
</dbReference>
<dbReference type="Pfam" id="PF04149">
    <property type="entry name" value="DUF397"/>
    <property type="match status" value="1"/>
</dbReference>